<name>A0A6J7JKR7_9ZZZZ</name>
<dbReference type="EMBL" id="CAFBNL010000007">
    <property type="protein sequence ID" value="CAB4943623.1"/>
    <property type="molecule type" value="Genomic_DNA"/>
</dbReference>
<organism evidence="1">
    <name type="scientific">freshwater metagenome</name>
    <dbReference type="NCBI Taxonomy" id="449393"/>
    <lineage>
        <taxon>unclassified sequences</taxon>
        <taxon>metagenomes</taxon>
        <taxon>ecological metagenomes</taxon>
    </lineage>
</organism>
<sequence length="77" mass="8549">MAAKGVSDIRLLIRMGWYARLVLAPPGSAREVSGTDLNRWVNILKPLFLVGFLDLPSLQNSRINERFFSIASVGPVH</sequence>
<gene>
    <name evidence="1" type="ORF">UFOPK3789_00230</name>
</gene>
<proteinExistence type="predicted"/>
<reference evidence="1" key="1">
    <citation type="submission" date="2020-05" db="EMBL/GenBank/DDBJ databases">
        <authorList>
            <person name="Chiriac C."/>
            <person name="Salcher M."/>
            <person name="Ghai R."/>
            <person name="Kavagutti S V."/>
        </authorList>
    </citation>
    <scope>NUCLEOTIDE SEQUENCE</scope>
</reference>
<protein>
    <submittedName>
        <fullName evidence="1">Unannotated protein</fullName>
    </submittedName>
</protein>
<dbReference type="AlphaFoldDB" id="A0A6J7JKR7"/>
<accession>A0A6J7JKR7</accession>
<evidence type="ECO:0000313" key="1">
    <source>
        <dbReference type="EMBL" id="CAB4943623.1"/>
    </source>
</evidence>